<keyword evidence="2" id="KW-1185">Reference proteome</keyword>
<organism evidence="1 2">
    <name type="scientific">Pseudomonas knackmussii</name>
    <dbReference type="NCBI Taxonomy" id="65741"/>
    <lineage>
        <taxon>Bacteria</taxon>
        <taxon>Pseudomonadati</taxon>
        <taxon>Pseudomonadota</taxon>
        <taxon>Gammaproteobacteria</taxon>
        <taxon>Pseudomonadales</taxon>
        <taxon>Pseudomonadaceae</taxon>
        <taxon>Pseudomonas</taxon>
    </lineage>
</organism>
<dbReference type="EMBL" id="CP096208">
    <property type="protein sequence ID" value="UPQ81589.1"/>
    <property type="molecule type" value="Genomic_DNA"/>
</dbReference>
<name>A0ABY4KLM7_9PSED</name>
<reference evidence="1 2" key="1">
    <citation type="submission" date="2022-04" db="EMBL/GenBank/DDBJ databases">
        <title>Pseudomonas knackmussii B09-2.</title>
        <authorList>
            <person name="Deng Y."/>
        </authorList>
    </citation>
    <scope>NUCLEOTIDE SEQUENCE [LARGE SCALE GENOMIC DNA]</scope>
    <source>
        <strain evidence="1 2">B09-2</strain>
    </source>
</reference>
<dbReference type="Proteomes" id="UP000831189">
    <property type="component" value="Chromosome"/>
</dbReference>
<proteinExistence type="predicted"/>
<sequence>MQRLPRFALPSLLVSPAPLAEQVYRVVEEVCRKAARLYSARGHRLVPGQHILLVRHSLGVLSGLSAR</sequence>
<evidence type="ECO:0000313" key="1">
    <source>
        <dbReference type="EMBL" id="UPQ81589.1"/>
    </source>
</evidence>
<gene>
    <name evidence="1" type="ORF">M0M42_14380</name>
</gene>
<evidence type="ECO:0000313" key="2">
    <source>
        <dbReference type="Proteomes" id="UP000831189"/>
    </source>
</evidence>
<accession>A0ABY4KLM7</accession>
<protein>
    <submittedName>
        <fullName evidence="1">Uncharacterized protein</fullName>
    </submittedName>
</protein>